<sequence length="263" mass="28612">MANRPLSSFSLRAWQLGLLVATLAVWHFATRSQQVAFFFGEPIIVAQRIWAWFVTEGDIYLHLGVTLAETVLAFAIGTATGLGAGLWLALSPAASAVLDPYIKAANSMPRVILAPIFGVWFGLGIWSKVALAVTLVFFIVFFNVYQGVKEVSPVVLANARMLGASQRQLLRFVYLPSATSWVFSSLHTSVGLAFVGAVVGEYLGSARGVGYLILQAEGTFDINTVFAGIVVLTVFALVLDWLVGLVEKRLMRWQPKTGETEKL</sequence>
<dbReference type="Proteomes" id="UP000255008">
    <property type="component" value="Unassembled WGS sequence"/>
</dbReference>
<evidence type="ECO:0000256" key="6">
    <source>
        <dbReference type="ARBA" id="ARBA00023136"/>
    </source>
</evidence>
<evidence type="ECO:0000256" key="5">
    <source>
        <dbReference type="ARBA" id="ARBA00022989"/>
    </source>
</evidence>
<feature type="transmembrane region" description="Helical" evidence="7">
    <location>
        <begin position="12"/>
        <end position="29"/>
    </location>
</feature>
<feature type="transmembrane region" description="Helical" evidence="7">
    <location>
        <begin position="59"/>
        <end position="90"/>
    </location>
</feature>
<keyword evidence="4 7" id="KW-0812">Transmembrane</keyword>
<evidence type="ECO:0000256" key="3">
    <source>
        <dbReference type="ARBA" id="ARBA00022475"/>
    </source>
</evidence>
<dbReference type="GeneID" id="34791728"/>
<organism evidence="9 10">
    <name type="scientific">Ralstonia mannitolilytica</name>
    <dbReference type="NCBI Taxonomy" id="105219"/>
    <lineage>
        <taxon>Bacteria</taxon>
        <taxon>Pseudomonadati</taxon>
        <taxon>Pseudomonadota</taxon>
        <taxon>Betaproteobacteria</taxon>
        <taxon>Burkholderiales</taxon>
        <taxon>Burkholderiaceae</taxon>
        <taxon>Ralstonia</taxon>
    </lineage>
</organism>
<dbReference type="InterPro" id="IPR000515">
    <property type="entry name" value="MetI-like"/>
</dbReference>
<comment type="similarity">
    <text evidence="7">Belongs to the binding-protein-dependent transport system permease family.</text>
</comment>
<dbReference type="InterPro" id="IPR035906">
    <property type="entry name" value="MetI-like_sf"/>
</dbReference>
<dbReference type="Pfam" id="PF00528">
    <property type="entry name" value="BPD_transp_1"/>
    <property type="match status" value="1"/>
</dbReference>
<dbReference type="AlphaFoldDB" id="A0AAJ4ZLG1"/>
<evidence type="ECO:0000256" key="4">
    <source>
        <dbReference type="ARBA" id="ARBA00022692"/>
    </source>
</evidence>
<evidence type="ECO:0000313" key="9">
    <source>
        <dbReference type="EMBL" id="SUD97653.1"/>
    </source>
</evidence>
<evidence type="ECO:0000256" key="1">
    <source>
        <dbReference type="ARBA" id="ARBA00004651"/>
    </source>
</evidence>
<dbReference type="PROSITE" id="PS50928">
    <property type="entry name" value="ABC_TM1"/>
    <property type="match status" value="1"/>
</dbReference>
<evidence type="ECO:0000256" key="2">
    <source>
        <dbReference type="ARBA" id="ARBA00022448"/>
    </source>
</evidence>
<dbReference type="CDD" id="cd06261">
    <property type="entry name" value="TM_PBP2"/>
    <property type="match status" value="1"/>
</dbReference>
<evidence type="ECO:0000259" key="8">
    <source>
        <dbReference type="PROSITE" id="PS50928"/>
    </source>
</evidence>
<dbReference type="GO" id="GO:0055085">
    <property type="term" value="P:transmembrane transport"/>
    <property type="evidence" value="ECO:0007669"/>
    <property type="project" value="InterPro"/>
</dbReference>
<dbReference type="EMBL" id="UGVE01000001">
    <property type="protein sequence ID" value="SUD97653.1"/>
    <property type="molecule type" value="Genomic_DNA"/>
</dbReference>
<accession>A0AAJ4ZLG1</accession>
<dbReference type="GO" id="GO:0005886">
    <property type="term" value="C:plasma membrane"/>
    <property type="evidence" value="ECO:0007669"/>
    <property type="project" value="UniProtKB-SubCell"/>
</dbReference>
<keyword evidence="2 7" id="KW-0813">Transport</keyword>
<feature type="domain" description="ABC transmembrane type-1" evidence="8">
    <location>
        <begin position="63"/>
        <end position="243"/>
    </location>
</feature>
<reference evidence="9 10" key="1">
    <citation type="submission" date="2018-06" db="EMBL/GenBank/DDBJ databases">
        <authorList>
            <consortium name="Pathogen Informatics"/>
            <person name="Doyle S."/>
        </authorList>
    </citation>
    <scope>NUCLEOTIDE SEQUENCE [LARGE SCALE GENOMIC DNA]</scope>
    <source>
        <strain evidence="9 10">NCTC10894</strain>
    </source>
</reference>
<evidence type="ECO:0000256" key="7">
    <source>
        <dbReference type="RuleBase" id="RU363032"/>
    </source>
</evidence>
<protein>
    <submittedName>
        <fullName evidence="9">Aliphatic sulfonates transport permease protein ssuC</fullName>
    </submittedName>
</protein>
<dbReference type="PANTHER" id="PTHR30151:SF20">
    <property type="entry name" value="ABC TRANSPORTER PERMEASE PROTEIN HI_0355-RELATED"/>
    <property type="match status" value="1"/>
</dbReference>
<dbReference type="PANTHER" id="PTHR30151">
    <property type="entry name" value="ALKANE SULFONATE ABC TRANSPORTER-RELATED, MEMBRANE SUBUNIT"/>
    <property type="match status" value="1"/>
</dbReference>
<dbReference type="SUPFAM" id="SSF161098">
    <property type="entry name" value="MetI-like"/>
    <property type="match status" value="1"/>
</dbReference>
<feature type="transmembrane region" description="Helical" evidence="7">
    <location>
        <begin position="111"/>
        <end position="142"/>
    </location>
</feature>
<name>A0AAJ4ZLG1_9RALS</name>
<keyword evidence="3" id="KW-1003">Cell membrane</keyword>
<feature type="transmembrane region" description="Helical" evidence="7">
    <location>
        <begin position="225"/>
        <end position="246"/>
    </location>
</feature>
<comment type="subcellular location">
    <subcellularLocation>
        <location evidence="1 7">Cell membrane</location>
        <topology evidence="1 7">Multi-pass membrane protein</topology>
    </subcellularLocation>
</comment>
<dbReference type="KEGG" id="rmn:TK49_10110"/>
<comment type="caution">
    <text evidence="9">The sequence shown here is derived from an EMBL/GenBank/DDBJ whole genome shotgun (WGS) entry which is preliminary data.</text>
</comment>
<evidence type="ECO:0000313" key="10">
    <source>
        <dbReference type="Proteomes" id="UP000255008"/>
    </source>
</evidence>
<dbReference type="Gene3D" id="1.10.3720.10">
    <property type="entry name" value="MetI-like"/>
    <property type="match status" value="1"/>
</dbReference>
<gene>
    <name evidence="9" type="primary">ssuC_2</name>
    <name evidence="9" type="ORF">NCTC10894_02011</name>
</gene>
<proteinExistence type="inferred from homology"/>
<keyword evidence="5 7" id="KW-1133">Transmembrane helix</keyword>
<dbReference type="RefSeq" id="WP_045786567.1">
    <property type="nucleotide sequence ID" value="NZ_BAAAEC010000021.1"/>
</dbReference>
<keyword evidence="6 7" id="KW-0472">Membrane</keyword>